<dbReference type="EC" id="3.2.2.21" evidence="3"/>
<proteinExistence type="inferred from homology"/>
<evidence type="ECO:0000256" key="2">
    <source>
        <dbReference type="ARBA" id="ARBA00010817"/>
    </source>
</evidence>
<reference evidence="7 8" key="1">
    <citation type="journal article" date="2016" name="Nat. Commun.">
        <title>Thousands of microbial genomes shed light on interconnected biogeochemical processes in an aquifer system.</title>
        <authorList>
            <person name="Anantharaman K."/>
            <person name="Brown C.T."/>
            <person name="Hug L.A."/>
            <person name="Sharon I."/>
            <person name="Castelle C.J."/>
            <person name="Probst A.J."/>
            <person name="Thomas B.C."/>
            <person name="Singh A."/>
            <person name="Wilkins M.J."/>
            <person name="Karaoz U."/>
            <person name="Brodie E.L."/>
            <person name="Williams K.H."/>
            <person name="Hubbard S.S."/>
            <person name="Banfield J.F."/>
        </authorList>
    </citation>
    <scope>NUCLEOTIDE SEQUENCE [LARGE SCALE GENOMIC DNA]</scope>
</reference>
<dbReference type="AlphaFoldDB" id="A0A1F8CLL5"/>
<dbReference type="InterPro" id="IPR011257">
    <property type="entry name" value="DNA_glycosylase"/>
</dbReference>
<dbReference type="CDD" id="cd00056">
    <property type="entry name" value="ENDO3c"/>
    <property type="match status" value="1"/>
</dbReference>
<dbReference type="EMBL" id="MGHS01000002">
    <property type="protein sequence ID" value="OGM77227.1"/>
    <property type="molecule type" value="Genomic_DNA"/>
</dbReference>
<accession>A0A1F8CLL5</accession>
<evidence type="ECO:0000256" key="5">
    <source>
        <dbReference type="ARBA" id="ARBA00023204"/>
    </source>
</evidence>
<dbReference type="GO" id="GO:0032131">
    <property type="term" value="F:alkylated DNA binding"/>
    <property type="evidence" value="ECO:0007669"/>
    <property type="project" value="TreeGrafter"/>
</dbReference>
<dbReference type="PANTHER" id="PTHR43003">
    <property type="entry name" value="DNA-3-METHYLADENINE GLYCOSYLASE"/>
    <property type="match status" value="1"/>
</dbReference>
<dbReference type="GO" id="GO:0008725">
    <property type="term" value="F:DNA-3-methyladenine glycosylase activity"/>
    <property type="evidence" value="ECO:0007669"/>
    <property type="project" value="TreeGrafter"/>
</dbReference>
<dbReference type="Pfam" id="PF00730">
    <property type="entry name" value="HhH-GPD"/>
    <property type="match status" value="1"/>
</dbReference>
<dbReference type="Gene3D" id="1.10.340.30">
    <property type="entry name" value="Hypothetical protein, domain 2"/>
    <property type="match status" value="1"/>
</dbReference>
<evidence type="ECO:0000256" key="4">
    <source>
        <dbReference type="ARBA" id="ARBA00022763"/>
    </source>
</evidence>
<comment type="catalytic activity">
    <reaction evidence="1">
        <text>Hydrolysis of alkylated DNA, releasing 3-methyladenine, 3-methylguanine, 7-methylguanine and 7-methyladenine.</text>
        <dbReference type="EC" id="3.2.2.21"/>
    </reaction>
</comment>
<dbReference type="GO" id="GO:0006307">
    <property type="term" value="P:DNA alkylation repair"/>
    <property type="evidence" value="ECO:0007669"/>
    <property type="project" value="TreeGrafter"/>
</dbReference>
<dbReference type="Gene3D" id="1.10.1670.40">
    <property type="match status" value="1"/>
</dbReference>
<gene>
    <name evidence="7" type="ORF">A2210_02640</name>
</gene>
<evidence type="ECO:0000256" key="3">
    <source>
        <dbReference type="ARBA" id="ARBA00012000"/>
    </source>
</evidence>
<dbReference type="GO" id="GO:0006285">
    <property type="term" value="P:base-excision repair, AP site formation"/>
    <property type="evidence" value="ECO:0007669"/>
    <property type="project" value="TreeGrafter"/>
</dbReference>
<dbReference type="SUPFAM" id="SSF48150">
    <property type="entry name" value="DNA-glycosylase"/>
    <property type="match status" value="1"/>
</dbReference>
<dbReference type="GO" id="GO:0005737">
    <property type="term" value="C:cytoplasm"/>
    <property type="evidence" value="ECO:0007669"/>
    <property type="project" value="TreeGrafter"/>
</dbReference>
<dbReference type="GO" id="GO:0043916">
    <property type="term" value="F:DNA-7-methylguanine glycosylase activity"/>
    <property type="evidence" value="ECO:0007669"/>
    <property type="project" value="TreeGrafter"/>
</dbReference>
<dbReference type="STRING" id="1802532.A2210_02640"/>
<dbReference type="FunFam" id="1.10.340.30:FF:000004">
    <property type="entry name" value="DNA-3-methyladenine glycosylase II"/>
    <property type="match status" value="1"/>
</dbReference>
<dbReference type="PANTHER" id="PTHR43003:SF5">
    <property type="entry name" value="DNA-3-METHYLADENINE GLYCOSYLASE"/>
    <property type="match status" value="1"/>
</dbReference>
<evidence type="ECO:0000256" key="1">
    <source>
        <dbReference type="ARBA" id="ARBA00000086"/>
    </source>
</evidence>
<keyword evidence="4" id="KW-0227">DNA damage</keyword>
<evidence type="ECO:0000259" key="6">
    <source>
        <dbReference type="SMART" id="SM00478"/>
    </source>
</evidence>
<dbReference type="Proteomes" id="UP000177855">
    <property type="component" value="Unassembled WGS sequence"/>
</dbReference>
<protein>
    <recommendedName>
        <fullName evidence="3">DNA-3-methyladenine glycosylase II</fullName>
        <ecNumber evidence="3">3.2.2.21</ecNumber>
    </recommendedName>
</protein>
<evidence type="ECO:0000313" key="8">
    <source>
        <dbReference type="Proteomes" id="UP000177855"/>
    </source>
</evidence>
<dbReference type="InterPro" id="IPR051912">
    <property type="entry name" value="Alkylbase_DNA_Glycosylase/TA"/>
</dbReference>
<name>A0A1F8CLL5_9BACT</name>
<dbReference type="InterPro" id="IPR003265">
    <property type="entry name" value="HhH-GPD_domain"/>
</dbReference>
<organism evidence="7 8">
    <name type="scientific">Candidatus Woesebacteria bacterium RIFOXYA1_FULL_40_18</name>
    <dbReference type="NCBI Taxonomy" id="1802532"/>
    <lineage>
        <taxon>Bacteria</taxon>
        <taxon>Candidatus Woeseibacteriota</taxon>
    </lineage>
</organism>
<dbReference type="SMART" id="SM00478">
    <property type="entry name" value="ENDO3c"/>
    <property type="match status" value="1"/>
</dbReference>
<comment type="caution">
    <text evidence="7">The sequence shown here is derived from an EMBL/GenBank/DDBJ whole genome shotgun (WGS) entry which is preliminary data.</text>
</comment>
<sequence length="197" mass="22750">MWERAERFLLKDKYISPLIKKWGHCTIKPSKKKDYFINLVDAICSQQLSGKAASTIFNRVRIGLGNEVSPISILKTKDEKLRSCGLSWAKIKYTKDLSQKVKSGGVKIRKLDKLPDEEVIKELVGVKGIGRWTSEMFLMFSLARPDVFPVDDLGIRNGMKKLLKKELKADKLAKFSLRWKPFRTVASWYIWRSLENN</sequence>
<evidence type="ECO:0000313" key="7">
    <source>
        <dbReference type="EMBL" id="OGM77227.1"/>
    </source>
</evidence>
<dbReference type="GO" id="GO:0032993">
    <property type="term" value="C:protein-DNA complex"/>
    <property type="evidence" value="ECO:0007669"/>
    <property type="project" value="TreeGrafter"/>
</dbReference>
<keyword evidence="5" id="KW-0234">DNA repair</keyword>
<feature type="domain" description="HhH-GPD" evidence="6">
    <location>
        <begin position="44"/>
        <end position="195"/>
    </location>
</feature>
<comment type="similarity">
    <text evidence="2">Belongs to the alkylbase DNA glycosidase AlkA family.</text>
</comment>